<dbReference type="EMBL" id="JBELQA010000002">
    <property type="protein sequence ID" value="MFL9830249.1"/>
    <property type="molecule type" value="Genomic_DNA"/>
</dbReference>
<comment type="caution">
    <text evidence="1">The sequence shown here is derived from an EMBL/GenBank/DDBJ whole genome shotgun (WGS) entry which is preliminary data.</text>
</comment>
<dbReference type="Proteomes" id="UP001629260">
    <property type="component" value="Unassembled WGS sequence"/>
</dbReference>
<evidence type="ECO:0000313" key="1">
    <source>
        <dbReference type="EMBL" id="MFL9830249.1"/>
    </source>
</evidence>
<dbReference type="NCBIfam" id="TIGR04256">
    <property type="entry name" value="GxxExxY"/>
    <property type="match status" value="1"/>
</dbReference>
<evidence type="ECO:0000313" key="2">
    <source>
        <dbReference type="Proteomes" id="UP001629260"/>
    </source>
</evidence>
<protein>
    <submittedName>
        <fullName evidence="1">GxxExxY protein</fullName>
    </submittedName>
</protein>
<accession>A0ABW8XQV0</accession>
<keyword evidence="2" id="KW-1185">Reference proteome</keyword>
<sequence>MADLLHKSITDSILKVYYEVYNELGSGFLEKVYQNAMYFELIARGYKVEAQKQIKVYFKQQLVGDYIADLLVENKVIVELKACELLMNVHVAQTMNYLKATEIEVGLLLNFGEEPEFKRFIYTNDRKINLKNQ</sequence>
<organism evidence="1 2">
    <name type="scientific">Flavobacterium plantiphilum</name>
    <dbReference type="NCBI Taxonomy" id="3163297"/>
    <lineage>
        <taxon>Bacteria</taxon>
        <taxon>Pseudomonadati</taxon>
        <taxon>Bacteroidota</taxon>
        <taxon>Flavobacteriia</taxon>
        <taxon>Flavobacteriales</taxon>
        <taxon>Flavobacteriaceae</taxon>
        <taxon>Flavobacterium</taxon>
    </lineage>
</organism>
<gene>
    <name evidence="1" type="ORF">ABS764_05225</name>
</gene>
<reference evidence="1 2" key="1">
    <citation type="submission" date="2024-06" db="EMBL/GenBank/DDBJ databases">
        <authorList>
            <person name="Kaempfer P."/>
            <person name="Viver T."/>
        </authorList>
    </citation>
    <scope>NUCLEOTIDE SEQUENCE [LARGE SCALE GENOMIC DNA]</scope>
    <source>
        <strain evidence="1 2">ST-87</strain>
    </source>
</reference>
<dbReference type="InterPro" id="IPR026350">
    <property type="entry name" value="GxxExxY"/>
</dbReference>
<dbReference type="Pfam" id="PF13366">
    <property type="entry name" value="PDDEXK_3"/>
    <property type="match status" value="1"/>
</dbReference>
<name>A0ABW8XQV0_9FLAO</name>
<dbReference type="RefSeq" id="WP_408080682.1">
    <property type="nucleotide sequence ID" value="NZ_JBELQA010000002.1"/>
</dbReference>
<proteinExistence type="predicted"/>